<organism evidence="1 2">
    <name type="scientific">Aquamicrobium soli</name>
    <dbReference type="NCBI Taxonomy" id="1811518"/>
    <lineage>
        <taxon>Bacteria</taxon>
        <taxon>Pseudomonadati</taxon>
        <taxon>Pseudomonadota</taxon>
        <taxon>Alphaproteobacteria</taxon>
        <taxon>Hyphomicrobiales</taxon>
        <taxon>Phyllobacteriaceae</taxon>
        <taxon>Aquamicrobium</taxon>
    </lineage>
</organism>
<evidence type="ECO:0000313" key="2">
    <source>
        <dbReference type="Proteomes" id="UP001595583"/>
    </source>
</evidence>
<reference evidence="2" key="1">
    <citation type="journal article" date="2019" name="Int. J. Syst. Evol. Microbiol.">
        <title>The Global Catalogue of Microorganisms (GCM) 10K type strain sequencing project: providing services to taxonomists for standard genome sequencing and annotation.</title>
        <authorList>
            <consortium name="The Broad Institute Genomics Platform"/>
            <consortium name="The Broad Institute Genome Sequencing Center for Infectious Disease"/>
            <person name="Wu L."/>
            <person name="Ma J."/>
        </authorList>
    </citation>
    <scope>NUCLEOTIDE SEQUENCE [LARGE SCALE GENOMIC DNA]</scope>
    <source>
        <strain evidence="2">KCTC 52165</strain>
    </source>
</reference>
<accession>A0ABV7KAR6</accession>
<evidence type="ECO:0008006" key="3">
    <source>
        <dbReference type="Google" id="ProtNLM"/>
    </source>
</evidence>
<dbReference type="EMBL" id="JBHRTK010000013">
    <property type="protein sequence ID" value="MFC3207393.1"/>
    <property type="molecule type" value="Genomic_DNA"/>
</dbReference>
<keyword evidence="2" id="KW-1185">Reference proteome</keyword>
<evidence type="ECO:0000313" key="1">
    <source>
        <dbReference type="EMBL" id="MFC3207393.1"/>
    </source>
</evidence>
<sequence length="65" mass="7324">MNAPISKQVAEQAIFAAARWYVANRETIRQRQGHVVPELRNRFGLTPRQAIEAIRHANAAEQKGS</sequence>
<name>A0ABV7KAR6_9HYPH</name>
<gene>
    <name evidence="1" type="ORF">ACFOHJ_14295</name>
</gene>
<comment type="caution">
    <text evidence="1">The sequence shown here is derived from an EMBL/GenBank/DDBJ whole genome shotgun (WGS) entry which is preliminary data.</text>
</comment>
<proteinExistence type="predicted"/>
<protein>
    <recommendedName>
        <fullName evidence="3">DUF3606 domain-containing protein</fullName>
    </recommendedName>
</protein>
<dbReference type="Proteomes" id="UP001595583">
    <property type="component" value="Unassembled WGS sequence"/>
</dbReference>
<dbReference type="RefSeq" id="WP_378221622.1">
    <property type="nucleotide sequence ID" value="NZ_JBHRTK010000013.1"/>
</dbReference>